<feature type="compositionally biased region" description="Basic and acidic residues" evidence="10">
    <location>
        <begin position="139"/>
        <end position="152"/>
    </location>
</feature>
<evidence type="ECO:0000256" key="7">
    <source>
        <dbReference type="ARBA" id="ARBA00023274"/>
    </source>
</evidence>
<evidence type="ECO:0000256" key="10">
    <source>
        <dbReference type="SAM" id="MobiDB-lite"/>
    </source>
</evidence>
<dbReference type="InterPro" id="IPR007287">
    <property type="entry name" value="Sof1"/>
</dbReference>
<dbReference type="InterPro" id="IPR015943">
    <property type="entry name" value="WD40/YVTN_repeat-like_dom_sf"/>
</dbReference>
<feature type="repeat" description="WD" evidence="9">
    <location>
        <begin position="62"/>
        <end position="104"/>
    </location>
</feature>
<dbReference type="GO" id="GO:0000462">
    <property type="term" value="P:maturation of SSU-rRNA from tricistronic rRNA transcript (SSU-rRNA, 5.8S rRNA, LSU-rRNA)"/>
    <property type="evidence" value="ECO:0007669"/>
    <property type="project" value="TreeGrafter"/>
</dbReference>
<feature type="region of interest" description="Disordered" evidence="10">
    <location>
        <begin position="139"/>
        <end position="162"/>
    </location>
</feature>
<dbReference type="FunFam" id="2.130.10.10:FF:001105">
    <property type="entry name" value="WD40-repeat-containing domain protein"/>
    <property type="match status" value="1"/>
</dbReference>
<feature type="region of interest" description="Disordered" evidence="10">
    <location>
        <begin position="175"/>
        <end position="207"/>
    </location>
</feature>
<dbReference type="PRINTS" id="PR00320">
    <property type="entry name" value="GPROTEINBRPT"/>
</dbReference>
<feature type="compositionally biased region" description="Basic and acidic residues" evidence="10">
    <location>
        <begin position="10"/>
        <end position="20"/>
    </location>
</feature>
<keyword evidence="4 9" id="KW-0853">WD repeat</keyword>
<sequence length="545" mass="62068">MKVKTISRSVQEHSRSRASDNHVMRRNITTTHNPFQRAREYVRAVNAAKIDRMFAKPFVAALDGHVDGVYCLAKHPWDLNAVISGSADGEIRIWDLASQQSVWTAQQAHQGMVRGTCAIPKSRRFLSVGNDRLVKVWHPEQEMTDSAAHRSSDNAGKGKQSRLSFAERARLAALEAQEDNDSNDESGDERLLGDSDREAEEKEMNDEDQALYQYGSQQGFLGKTRGLVRNWDGTQTGIERHRLGAVQPVATFQGEDSFSAVDHHRNQSVFATSSSVISIWDINRSQPIKTMEWGADTINTVKFNQTEVDILASCGTDRTIILYDLRTQSPLTKVVTSLKTNAISWNPMEAFTFAAANEDHNVYLFDMRNLSRSTRIMKGHVSAVLDVDYSPTGEELVTGSYDRTIRIFSKNDHLSRDMYHGRRMQRVFCVKYTMDDNFILSGSDDGNVRIWKARASQKLGPIRNKEKSKQEYNEKLRNRYKHLPEVRRVLNNRSVPSSVSKALNKKLTMLKSEKRREENRKIYAKNPDGEHKSEYKKSIIQVTHK</sequence>
<dbReference type="InterPro" id="IPR036322">
    <property type="entry name" value="WD40_repeat_dom_sf"/>
</dbReference>
<reference evidence="12" key="1">
    <citation type="submission" date="2022-07" db="EMBL/GenBank/DDBJ databases">
        <title>Phylogenomic reconstructions and comparative analyses of Kickxellomycotina fungi.</title>
        <authorList>
            <person name="Reynolds N.K."/>
            <person name="Stajich J.E."/>
            <person name="Barry K."/>
            <person name="Grigoriev I.V."/>
            <person name="Crous P."/>
            <person name="Smith M.E."/>
        </authorList>
    </citation>
    <scope>NUCLEOTIDE SEQUENCE</scope>
    <source>
        <strain evidence="12">RSA 1196</strain>
    </source>
</reference>
<proteinExistence type="inferred from homology"/>
<feature type="compositionally biased region" description="Acidic residues" evidence="10">
    <location>
        <begin position="176"/>
        <end position="187"/>
    </location>
</feature>
<dbReference type="PANTHER" id="PTHR22851:SF0">
    <property type="entry name" value="DDB1- AND CUL4-ASSOCIATED FACTOR 13"/>
    <property type="match status" value="1"/>
</dbReference>
<evidence type="ECO:0000256" key="9">
    <source>
        <dbReference type="PROSITE-ProRule" id="PRU00221"/>
    </source>
</evidence>
<evidence type="ECO:0000256" key="4">
    <source>
        <dbReference type="ARBA" id="ARBA00022574"/>
    </source>
</evidence>
<dbReference type="Proteomes" id="UP001150925">
    <property type="component" value="Unassembled WGS sequence"/>
</dbReference>
<evidence type="ECO:0000313" key="12">
    <source>
        <dbReference type="EMBL" id="KAJ1968247.1"/>
    </source>
</evidence>
<accession>A0A9W8ASR2</accession>
<protein>
    <recommendedName>
        <fullName evidence="3">DDB1- and CUL4-associated factor 13</fullName>
    </recommendedName>
    <alternativeName>
        <fullName evidence="8">WD repeat and SOF domain-containing protein 1</fullName>
    </alternativeName>
</protein>
<keyword evidence="13" id="KW-1185">Reference proteome</keyword>
<dbReference type="SUPFAM" id="SSF50978">
    <property type="entry name" value="WD40 repeat-like"/>
    <property type="match status" value="1"/>
</dbReference>
<dbReference type="PROSITE" id="PS00678">
    <property type="entry name" value="WD_REPEATS_1"/>
    <property type="match status" value="1"/>
</dbReference>
<dbReference type="InterPro" id="IPR019775">
    <property type="entry name" value="WD40_repeat_CS"/>
</dbReference>
<dbReference type="OrthoDB" id="10249065at2759"/>
<dbReference type="Gene3D" id="2.130.10.10">
    <property type="entry name" value="YVTN repeat-like/Quinoprotein amine dehydrogenase"/>
    <property type="match status" value="2"/>
</dbReference>
<comment type="subcellular location">
    <subcellularLocation>
        <location evidence="1">Nucleus</location>
        <location evidence="1">Nucleolus</location>
    </subcellularLocation>
</comment>
<keyword evidence="7" id="KW-0687">Ribonucleoprotein</keyword>
<name>A0A9W8ASR2_9FUNG</name>
<dbReference type="Pfam" id="PF04158">
    <property type="entry name" value="Sof1"/>
    <property type="match status" value="1"/>
</dbReference>
<comment type="similarity">
    <text evidence="2">Belongs to the WD repeat DCAF13/WDSOF1 family.</text>
</comment>
<gene>
    <name evidence="12" type="primary">sof1</name>
    <name evidence="12" type="ORF">IWQ62_001358</name>
</gene>
<evidence type="ECO:0000256" key="3">
    <source>
        <dbReference type="ARBA" id="ARBA00021762"/>
    </source>
</evidence>
<dbReference type="InterPro" id="IPR001680">
    <property type="entry name" value="WD40_rpt"/>
</dbReference>
<dbReference type="GO" id="GO:0032040">
    <property type="term" value="C:small-subunit processome"/>
    <property type="evidence" value="ECO:0007669"/>
    <property type="project" value="TreeGrafter"/>
</dbReference>
<dbReference type="PANTHER" id="PTHR22851">
    <property type="entry name" value="U3 SMALL NUCLEOLAR RNA U3 SNORNA ASSOCIATED PROTEIN"/>
    <property type="match status" value="1"/>
</dbReference>
<evidence type="ECO:0000256" key="6">
    <source>
        <dbReference type="ARBA" id="ARBA00023242"/>
    </source>
</evidence>
<evidence type="ECO:0000256" key="5">
    <source>
        <dbReference type="ARBA" id="ARBA00022737"/>
    </source>
</evidence>
<dbReference type="PROSITE" id="PS50294">
    <property type="entry name" value="WD_REPEATS_REGION"/>
    <property type="match status" value="3"/>
</dbReference>
<feature type="repeat" description="WD" evidence="9">
    <location>
        <begin position="427"/>
        <end position="461"/>
    </location>
</feature>
<evidence type="ECO:0000256" key="2">
    <source>
        <dbReference type="ARBA" id="ARBA00005649"/>
    </source>
</evidence>
<dbReference type="AlphaFoldDB" id="A0A9W8ASR2"/>
<dbReference type="PROSITE" id="PS50082">
    <property type="entry name" value="WD_REPEATS_2"/>
    <property type="match status" value="3"/>
</dbReference>
<feature type="domain" description="Sof1-like protein" evidence="11">
    <location>
        <begin position="453"/>
        <end position="539"/>
    </location>
</feature>
<dbReference type="EMBL" id="JANBPY010000210">
    <property type="protein sequence ID" value="KAJ1968247.1"/>
    <property type="molecule type" value="Genomic_DNA"/>
</dbReference>
<feature type="compositionally biased region" description="Basic and acidic residues" evidence="10">
    <location>
        <begin position="511"/>
        <end position="537"/>
    </location>
</feature>
<dbReference type="SMART" id="SM00320">
    <property type="entry name" value="WD40"/>
    <property type="match status" value="7"/>
</dbReference>
<keyword evidence="5" id="KW-0677">Repeat</keyword>
<feature type="repeat" description="WD" evidence="9">
    <location>
        <begin position="377"/>
        <end position="409"/>
    </location>
</feature>
<dbReference type="InterPro" id="IPR051733">
    <property type="entry name" value="WD_repeat_DCAF13/WDSOF1"/>
</dbReference>
<feature type="region of interest" description="Disordered" evidence="10">
    <location>
        <begin position="1"/>
        <end position="20"/>
    </location>
</feature>
<evidence type="ECO:0000313" key="13">
    <source>
        <dbReference type="Proteomes" id="UP001150925"/>
    </source>
</evidence>
<feature type="compositionally biased region" description="Basic and acidic residues" evidence="10">
    <location>
        <begin position="188"/>
        <end position="202"/>
    </location>
</feature>
<feature type="region of interest" description="Disordered" evidence="10">
    <location>
        <begin position="510"/>
        <end position="545"/>
    </location>
</feature>
<keyword evidence="6" id="KW-0539">Nucleus</keyword>
<dbReference type="InterPro" id="IPR020472">
    <property type="entry name" value="WD40_PAC1"/>
</dbReference>
<dbReference type="Pfam" id="PF00400">
    <property type="entry name" value="WD40"/>
    <property type="match status" value="3"/>
</dbReference>
<comment type="caution">
    <text evidence="12">The sequence shown here is derived from an EMBL/GenBank/DDBJ whole genome shotgun (WGS) entry which is preliminary data.</text>
</comment>
<evidence type="ECO:0000256" key="1">
    <source>
        <dbReference type="ARBA" id="ARBA00004604"/>
    </source>
</evidence>
<evidence type="ECO:0000259" key="11">
    <source>
        <dbReference type="Pfam" id="PF04158"/>
    </source>
</evidence>
<evidence type="ECO:0000256" key="8">
    <source>
        <dbReference type="ARBA" id="ARBA00032239"/>
    </source>
</evidence>
<organism evidence="12 13">
    <name type="scientific">Dispira parvispora</name>
    <dbReference type="NCBI Taxonomy" id="1520584"/>
    <lineage>
        <taxon>Eukaryota</taxon>
        <taxon>Fungi</taxon>
        <taxon>Fungi incertae sedis</taxon>
        <taxon>Zoopagomycota</taxon>
        <taxon>Kickxellomycotina</taxon>
        <taxon>Dimargaritomycetes</taxon>
        <taxon>Dimargaritales</taxon>
        <taxon>Dimargaritaceae</taxon>
        <taxon>Dispira</taxon>
    </lineage>
</organism>